<dbReference type="EMBL" id="CP133612">
    <property type="protein sequence ID" value="WMV09349.1"/>
    <property type="molecule type" value="Genomic_DNA"/>
</dbReference>
<evidence type="ECO:0000313" key="2">
    <source>
        <dbReference type="EMBL" id="WMV09349.1"/>
    </source>
</evidence>
<accession>A0AAF0PWR9</accession>
<proteinExistence type="predicted"/>
<keyword evidence="3" id="KW-1185">Reference proteome</keyword>
<reference evidence="2" key="1">
    <citation type="submission" date="2023-08" db="EMBL/GenBank/DDBJ databases">
        <title>A de novo genome assembly of Solanum verrucosum Schlechtendal, a Mexican diploid species geographically isolated from the other diploid A-genome species in potato relatives.</title>
        <authorList>
            <person name="Hosaka K."/>
        </authorList>
    </citation>
    <scope>NUCLEOTIDE SEQUENCE</scope>
    <source>
        <tissue evidence="2">Young leaves</tissue>
    </source>
</reference>
<dbReference type="Proteomes" id="UP001234989">
    <property type="component" value="Chromosome 1"/>
</dbReference>
<dbReference type="AlphaFoldDB" id="A0AAF0PWR9"/>
<sequence length="240" mass="26808">MLSCILNKVEGSDKMLKGMKEDVSTLSHTVTSHSVLIKQLETQMGHISSHLNPRHQGGLPSDTMVNPKNKWCVNYADGSMDSERRVQNGEQQVQSANRRTVQRLRTRPPLDSIPSFIGVCKTQRAHEIIGEPPTVLAIPTKTVVWTLTKHGGSINLGEANDYLVLHRIDRRSRLTSPNGRKLDDFASQSFAEMARPKVAGRDMPPRQIRAKKFRNNTKATNPPKMDNEGKKPSASKRTNP</sequence>
<evidence type="ECO:0008006" key="4">
    <source>
        <dbReference type="Google" id="ProtNLM"/>
    </source>
</evidence>
<organism evidence="2 3">
    <name type="scientific">Solanum verrucosum</name>
    <dbReference type="NCBI Taxonomy" id="315347"/>
    <lineage>
        <taxon>Eukaryota</taxon>
        <taxon>Viridiplantae</taxon>
        <taxon>Streptophyta</taxon>
        <taxon>Embryophyta</taxon>
        <taxon>Tracheophyta</taxon>
        <taxon>Spermatophyta</taxon>
        <taxon>Magnoliopsida</taxon>
        <taxon>eudicotyledons</taxon>
        <taxon>Gunneridae</taxon>
        <taxon>Pentapetalae</taxon>
        <taxon>asterids</taxon>
        <taxon>lamiids</taxon>
        <taxon>Solanales</taxon>
        <taxon>Solanaceae</taxon>
        <taxon>Solanoideae</taxon>
        <taxon>Solaneae</taxon>
        <taxon>Solanum</taxon>
    </lineage>
</organism>
<name>A0AAF0PWR9_SOLVR</name>
<gene>
    <name evidence="2" type="ORF">MTR67_002734</name>
</gene>
<evidence type="ECO:0000256" key="1">
    <source>
        <dbReference type="SAM" id="MobiDB-lite"/>
    </source>
</evidence>
<feature type="region of interest" description="Disordered" evidence="1">
    <location>
        <begin position="194"/>
        <end position="240"/>
    </location>
</feature>
<protein>
    <recommendedName>
        <fullName evidence="4">Integrase core domain containing protein</fullName>
    </recommendedName>
</protein>
<evidence type="ECO:0000313" key="3">
    <source>
        <dbReference type="Proteomes" id="UP001234989"/>
    </source>
</evidence>